<accession>A0A1N6GND1</accession>
<dbReference type="EMBL" id="FSRO01000001">
    <property type="protein sequence ID" value="SIO08952.1"/>
    <property type="molecule type" value="Genomic_DNA"/>
</dbReference>
<evidence type="ECO:0000313" key="1">
    <source>
        <dbReference type="EMBL" id="SIO08952.1"/>
    </source>
</evidence>
<organism evidence="1 2">
    <name type="scientific">Nitrosomonas cryotolerans ATCC 49181</name>
    <dbReference type="NCBI Taxonomy" id="1131553"/>
    <lineage>
        <taxon>Bacteria</taxon>
        <taxon>Pseudomonadati</taxon>
        <taxon>Pseudomonadota</taxon>
        <taxon>Betaproteobacteria</taxon>
        <taxon>Nitrosomonadales</taxon>
        <taxon>Nitrosomonadaceae</taxon>
        <taxon>Nitrosomonas</taxon>
    </lineage>
</organism>
<reference evidence="1 2" key="1">
    <citation type="submission" date="2016-12" db="EMBL/GenBank/DDBJ databases">
        <authorList>
            <person name="Song W.-J."/>
            <person name="Kurnit D.M."/>
        </authorList>
    </citation>
    <scope>NUCLEOTIDE SEQUENCE [LARGE SCALE GENOMIC DNA]</scope>
    <source>
        <strain evidence="1 2">ATCC 49181</strain>
    </source>
</reference>
<sequence>MYANKGNIPSSLTRLAQVPEYYSAGIINANGLSPVKPLKINGNDCFSEKKNVICKPYAKF</sequence>
<dbReference type="Proteomes" id="UP000185062">
    <property type="component" value="Unassembled WGS sequence"/>
</dbReference>
<keyword evidence="2" id="KW-1185">Reference proteome</keyword>
<proteinExistence type="predicted"/>
<dbReference type="STRING" id="44575.SAMN05216419_104123"/>
<name>A0A1N6GND1_9PROT</name>
<dbReference type="AlphaFoldDB" id="A0A1N6GND1"/>
<gene>
    <name evidence="1" type="ORF">SAMN02743940_0785</name>
</gene>
<evidence type="ECO:0000313" key="2">
    <source>
        <dbReference type="Proteomes" id="UP000185062"/>
    </source>
</evidence>
<protein>
    <submittedName>
        <fullName evidence="1">Uncharacterized protein</fullName>
    </submittedName>
</protein>